<gene>
    <name evidence="2" type="ORF">EV141_1988</name>
</gene>
<dbReference type="InterPro" id="IPR016181">
    <property type="entry name" value="Acyl_CoA_acyltransferase"/>
</dbReference>
<organism evidence="2 3">
    <name type="scientific">Microcella putealis</name>
    <dbReference type="NCBI Taxonomy" id="337005"/>
    <lineage>
        <taxon>Bacteria</taxon>
        <taxon>Bacillati</taxon>
        <taxon>Actinomycetota</taxon>
        <taxon>Actinomycetes</taxon>
        <taxon>Micrococcales</taxon>
        <taxon>Microbacteriaceae</taxon>
        <taxon>Microcella</taxon>
    </lineage>
</organism>
<dbReference type="AlphaFoldDB" id="A0A4Q7LPQ5"/>
<dbReference type="Proteomes" id="UP000293519">
    <property type="component" value="Unassembled WGS sequence"/>
</dbReference>
<feature type="domain" description="N-acetyltransferase" evidence="1">
    <location>
        <begin position="56"/>
        <end position="201"/>
    </location>
</feature>
<reference evidence="2 3" key="1">
    <citation type="journal article" date="2015" name="Stand. Genomic Sci.">
        <title>Genomic Encyclopedia of Bacterial and Archaeal Type Strains, Phase III: the genomes of soil and plant-associated and newly described type strains.</title>
        <authorList>
            <person name="Whitman W.B."/>
            <person name="Woyke T."/>
            <person name="Klenk H.P."/>
            <person name="Zhou Y."/>
            <person name="Lilburn T.G."/>
            <person name="Beck B.J."/>
            <person name="De Vos P."/>
            <person name="Vandamme P."/>
            <person name="Eisen J.A."/>
            <person name="Garrity G."/>
            <person name="Hugenholtz P."/>
            <person name="Kyrpides N.C."/>
        </authorList>
    </citation>
    <scope>NUCLEOTIDE SEQUENCE [LARGE SCALE GENOMIC DNA]</scope>
    <source>
        <strain evidence="2 3">CV2</strain>
    </source>
</reference>
<sequence length="201" mass="21322">MSDTQILRQDDPRVPELLAQGYRLVGESWGATLRLPADVDLSSYTARVDALRARGIGVRELDDAFAVALYELEVATNPDYPFTPATHQALPTRASIRALWADGKRVFGAIDDGMLVGAIVWTPAGDLVDNDFASVRASHRGSGVASAIAALSIVTLAEDGARTFTAGGAAVNAASLALVRAAGFEVDERWGSYVRARAGRH</sequence>
<proteinExistence type="predicted"/>
<evidence type="ECO:0000313" key="3">
    <source>
        <dbReference type="Proteomes" id="UP000293519"/>
    </source>
</evidence>
<dbReference type="EMBL" id="SGWW01000003">
    <property type="protein sequence ID" value="RZS56524.1"/>
    <property type="molecule type" value="Genomic_DNA"/>
</dbReference>
<evidence type="ECO:0000259" key="1">
    <source>
        <dbReference type="PROSITE" id="PS51186"/>
    </source>
</evidence>
<accession>A0A4Q7LPQ5</accession>
<dbReference type="Pfam" id="PF00583">
    <property type="entry name" value="Acetyltransf_1"/>
    <property type="match status" value="1"/>
</dbReference>
<dbReference type="PROSITE" id="PS51186">
    <property type="entry name" value="GNAT"/>
    <property type="match status" value="1"/>
</dbReference>
<dbReference type="InterPro" id="IPR000182">
    <property type="entry name" value="GNAT_dom"/>
</dbReference>
<evidence type="ECO:0000313" key="2">
    <source>
        <dbReference type="EMBL" id="RZS56524.1"/>
    </source>
</evidence>
<comment type="caution">
    <text evidence="2">The sequence shown here is derived from an EMBL/GenBank/DDBJ whole genome shotgun (WGS) entry which is preliminary data.</text>
</comment>
<dbReference type="OrthoDB" id="4821781at2"/>
<dbReference type="Gene3D" id="3.40.630.30">
    <property type="match status" value="1"/>
</dbReference>
<name>A0A4Q7LPQ5_9MICO</name>
<dbReference type="SUPFAM" id="SSF55729">
    <property type="entry name" value="Acyl-CoA N-acyltransferases (Nat)"/>
    <property type="match status" value="1"/>
</dbReference>
<keyword evidence="3" id="KW-1185">Reference proteome</keyword>
<dbReference type="GO" id="GO:0016747">
    <property type="term" value="F:acyltransferase activity, transferring groups other than amino-acyl groups"/>
    <property type="evidence" value="ECO:0007669"/>
    <property type="project" value="InterPro"/>
</dbReference>
<protein>
    <recommendedName>
        <fullName evidence="1">N-acetyltransferase domain-containing protein</fullName>
    </recommendedName>
</protein>
<dbReference type="RefSeq" id="WP_130485755.1">
    <property type="nucleotide sequence ID" value="NZ_SGWW01000003.1"/>
</dbReference>